<dbReference type="PROSITE" id="PS50082">
    <property type="entry name" value="WD_REPEATS_2"/>
    <property type="match status" value="12"/>
</dbReference>
<reference evidence="7" key="1">
    <citation type="submission" date="2021-11" db="EMBL/GenBank/DDBJ databases">
        <authorList>
            <person name="Herlambang A."/>
            <person name="Guo Y."/>
            <person name="Takashima Y."/>
            <person name="Nishizawa T."/>
        </authorList>
    </citation>
    <scope>NUCLEOTIDE SEQUENCE</scope>
    <source>
        <strain evidence="7">E1425</strain>
    </source>
</reference>
<dbReference type="InterPro" id="IPR056251">
    <property type="entry name" value="Arm_rpt_dom"/>
</dbReference>
<evidence type="ECO:0000256" key="1">
    <source>
        <dbReference type="ARBA" id="ARBA00022574"/>
    </source>
</evidence>
<evidence type="ECO:0000313" key="8">
    <source>
        <dbReference type="Proteomes" id="UP000827284"/>
    </source>
</evidence>
<dbReference type="EMBL" id="BQFW01000013">
    <property type="protein sequence ID" value="GJJ77370.1"/>
    <property type="molecule type" value="Genomic_DNA"/>
</dbReference>
<feature type="repeat" description="WD" evidence="3">
    <location>
        <begin position="1335"/>
        <end position="1376"/>
    </location>
</feature>
<sequence>MFDHSLKHALPAAKTLQVVQTLLRNARESKDGAIQMVFCEYADTLLGPMKKTIKPTPDNNSSTTDSEGQAIRVAIAQAYLDHANIVADLGYTDLAQKSRKRADKWGGPLAPLVKKNRRVLQPAIVDDGIFVEDVLPPSLPWTFPEADGRVADTPQLVSCLSLLQHSEESLDETLGSEALQWLKRTRESADERTRLETLVTDLIRIFTRDEIKDNMAVTEVLCLIPVLGEDDFRFLLRLFLNNVNESPILDLGALRGLAQLLKDASPGHLKAQDLIEILGPVSSRLQETHSQSADQIFELTVAVCAILDAMADTKVSGLKRVEMHEPLLAFLGGLQGSSDPHLKYYASYAFQALLCIPDDESPWQATVRRTTKVVKGISGLVSAVKGLDLNGFLSGLQDIQEGFDGIQQVFELALGAYEGVSAIYEGEQDLMVSLKEGLTFDRKRAWYSALRGVDTLIEGGELAKFRVLVCEAPCRMDIAFQWGVCQRLGNLANDPLWSPVTRREAIQFLSEIYRGDSDWGRSPQVKGYILRLLKQLSMASESQHDAGILLEALSTDGDAAKQDIYRSCASKGSNSHLLRPSLPEIASPSLLDRAQKKTDVEADLRRLARLRIKERGGAIYVPPMAKANIFAPNEKFFPLIPKVDRFLAGADKVLLLMGDSGAGKTTFNRELDLKLWKEYKPKTGRIPLLISLPAIDRPDKDLIAKHLRLCEFSESQIRELKDREFILICDGYDESQQTQNLYESNGLNRDGGWKAQMVISCRSDRLGLDYRDLFQPARSSPADPDFFQQAALVPFSTPQVKEYIAQYVSIKRPLWEASDYEGILGQIPSLQELVKNPFLLTLSLEVLPRLTDPGQKVAANKITRVQLYDEFVAQWLEQNKKRIGAQDLSDKEKEAFESLSDDGFTQQGLVFLRDLSEAIFREQDGIPLVEYSRARDLQTWKEQFFGRKDNEIRLLRMALPMTRNGGRYGFIHRSILEYGVSRAIYEPQKQSGLKLQSVERDADKRQRRQSTSSTFSFEWDAMAFEGDKGMDQEREAEAIEQPLLNSLLAKKDFAGESSVLQFLAERVQQESLFKEQLLAILQRSKIDKNVRRAAANAITILVRAGVQFNGADLQGIQIPGADLSNGVFDGTLLQNADLRKVKLRNCWLRGANLSGARMAGVKFGAWPYLQEEYAVRACSYSPHGNTCAIAVGNVIQIYDTSNWTSIIALHGHTDVVSWVVYSPNGLQIASCSDDKTVRLWDANSGDIVLAFEGHSDAVNGVAFSPNGTQISSGGDDNTVRLWDLQEKVVGHILEGHSDGVNAVAYSPDGLLVASGSSDNTIRLWNSIDGSVQRILEGHTGRVMTVGFSPNGEQIASGSSDNTMRLWGAKSGKPGHVLQEHSSYVSSVTFSPNGEQIASGSWDNTICIWDSHSGAIGQTFQGHGREIYCVVFAPGGAQIVSGSGDKTLRLWSVQEVEASVSILQGHTDTISGVACSSSDGQIVSGGDDKTVRVWDVQSVGSPGRVFKGHASSIMSVAFSPNYFQVASGGYDNTIRLWDIKTGAPGHILQGHTGWIKSVAYSPDGSQLASASSDKTVRLWDVGSGAPGRVLQGHTNFIWSVAFSPCGSRLASGSWDNTVGLWDVRSGKLERVFEGHSEAIYCVAYSPSGTQIASGGRDKTIRLWNTETGVLEQTLEGSMDAVNSLAYSQNGLQIASGGDDQRLCIWDSVSGQCLVAVAGFDESILSVDWRTVLGKSYLVTGGIDKLVRQWLVVDTEDGVDLRLCWISPHGELKTKDCILDSVQDLGRINIALMKQGGAVGEPVEALTFQQASRHLVAVSGAASKFKQLLKMK</sequence>
<dbReference type="SUPFAM" id="SSF50978">
    <property type="entry name" value="WD40 repeat-like"/>
    <property type="match status" value="2"/>
</dbReference>
<evidence type="ECO:0000259" key="4">
    <source>
        <dbReference type="Pfam" id="PF05729"/>
    </source>
</evidence>
<dbReference type="PROSITE" id="PS50294">
    <property type="entry name" value="WD_REPEATS_REGION"/>
    <property type="match status" value="12"/>
</dbReference>
<feature type="domain" description="NACHT" evidence="4">
    <location>
        <begin position="653"/>
        <end position="809"/>
    </location>
</feature>
<dbReference type="InterPro" id="IPR007111">
    <property type="entry name" value="NACHT_NTPase"/>
</dbReference>
<accession>A0A9P3HIK8</accession>
<feature type="repeat" description="WD" evidence="3">
    <location>
        <begin position="1209"/>
        <end position="1250"/>
    </location>
</feature>
<organism evidence="7 8">
    <name type="scientific">Entomortierella parvispora</name>
    <dbReference type="NCBI Taxonomy" id="205924"/>
    <lineage>
        <taxon>Eukaryota</taxon>
        <taxon>Fungi</taxon>
        <taxon>Fungi incertae sedis</taxon>
        <taxon>Mucoromycota</taxon>
        <taxon>Mortierellomycotina</taxon>
        <taxon>Mortierellomycetes</taxon>
        <taxon>Mortierellales</taxon>
        <taxon>Mortierellaceae</taxon>
        <taxon>Entomortierella</taxon>
    </lineage>
</organism>
<dbReference type="Pfam" id="PF23948">
    <property type="entry name" value="ARM_5"/>
    <property type="match status" value="1"/>
</dbReference>
<feature type="repeat" description="WD" evidence="3">
    <location>
        <begin position="1462"/>
        <end position="1497"/>
    </location>
</feature>
<dbReference type="Pfam" id="PF05729">
    <property type="entry name" value="NACHT"/>
    <property type="match status" value="1"/>
</dbReference>
<dbReference type="InterPro" id="IPR019775">
    <property type="entry name" value="WD40_repeat_CS"/>
</dbReference>
<feature type="repeat" description="WD" evidence="3">
    <location>
        <begin position="1547"/>
        <end position="1588"/>
    </location>
</feature>
<dbReference type="SUPFAM" id="SSF48371">
    <property type="entry name" value="ARM repeat"/>
    <property type="match status" value="1"/>
</dbReference>
<feature type="repeat" description="WD" evidence="3">
    <location>
        <begin position="1293"/>
        <end position="1325"/>
    </location>
</feature>
<feature type="repeat" description="WD" evidence="3">
    <location>
        <begin position="1505"/>
        <end position="1546"/>
    </location>
</feature>
<proteinExistence type="predicted"/>
<keyword evidence="8" id="KW-1185">Reference proteome</keyword>
<dbReference type="Pfam" id="PF00805">
    <property type="entry name" value="Pentapeptide"/>
    <property type="match status" value="1"/>
</dbReference>
<evidence type="ECO:0000256" key="2">
    <source>
        <dbReference type="ARBA" id="ARBA00022737"/>
    </source>
</evidence>
<feature type="repeat" description="WD" evidence="3">
    <location>
        <begin position="1419"/>
        <end position="1460"/>
    </location>
</feature>
<dbReference type="Proteomes" id="UP000827284">
    <property type="component" value="Unassembled WGS sequence"/>
</dbReference>
<feature type="repeat" description="WD" evidence="3">
    <location>
        <begin position="1673"/>
        <end position="1714"/>
    </location>
</feature>
<dbReference type="SMART" id="SM00320">
    <property type="entry name" value="WD40"/>
    <property type="match status" value="14"/>
</dbReference>
<dbReference type="Pfam" id="PF23342">
    <property type="entry name" value="WDR90_beta-prop_4th"/>
    <property type="match status" value="1"/>
</dbReference>
<dbReference type="PROSITE" id="PS00678">
    <property type="entry name" value="WD_REPEATS_1"/>
    <property type="match status" value="7"/>
</dbReference>
<dbReference type="Gene3D" id="3.40.50.300">
    <property type="entry name" value="P-loop containing nucleotide triphosphate hydrolases"/>
    <property type="match status" value="1"/>
</dbReference>
<dbReference type="PANTHER" id="PTHR19879">
    <property type="entry name" value="TRANSCRIPTION INITIATION FACTOR TFIID"/>
    <property type="match status" value="1"/>
</dbReference>
<dbReference type="OrthoDB" id="538223at2759"/>
<evidence type="ECO:0000313" key="7">
    <source>
        <dbReference type="EMBL" id="GJJ77370.1"/>
    </source>
</evidence>
<feature type="repeat" description="WD" evidence="3">
    <location>
        <begin position="1377"/>
        <end position="1418"/>
    </location>
</feature>
<evidence type="ECO:0008006" key="9">
    <source>
        <dbReference type="Google" id="ProtNLM"/>
    </source>
</evidence>
<keyword evidence="1 3" id="KW-0853">WD repeat</keyword>
<keyword evidence="2" id="KW-0677">Repeat</keyword>
<dbReference type="InterPro" id="IPR001680">
    <property type="entry name" value="WD40_rpt"/>
</dbReference>
<reference evidence="7" key="2">
    <citation type="journal article" date="2022" name="Microbiol. Resour. Announc.">
        <title>Whole-Genome Sequence of Entomortierella parvispora E1425, a Mucoromycotan Fungus Associated with Burkholderiaceae-Related Endosymbiotic Bacteria.</title>
        <authorList>
            <person name="Herlambang A."/>
            <person name="Guo Y."/>
            <person name="Takashima Y."/>
            <person name="Narisawa K."/>
            <person name="Ohta H."/>
            <person name="Nishizawa T."/>
        </authorList>
    </citation>
    <scope>NUCLEOTIDE SEQUENCE</scope>
    <source>
        <strain evidence="7">E1425</strain>
    </source>
</reference>
<feature type="domain" description="WDR90 4th beta-propeller" evidence="5">
    <location>
        <begin position="1216"/>
        <end position="1362"/>
    </location>
</feature>
<dbReference type="Gene3D" id="2.160.20.80">
    <property type="entry name" value="E3 ubiquitin-protein ligase SopA"/>
    <property type="match status" value="1"/>
</dbReference>
<dbReference type="InterPro" id="IPR055440">
    <property type="entry name" value="Beta-prop_WDR90_4th"/>
</dbReference>
<feature type="repeat" description="WD" evidence="3">
    <location>
        <begin position="1631"/>
        <end position="1672"/>
    </location>
</feature>
<dbReference type="InterPro" id="IPR027417">
    <property type="entry name" value="P-loop_NTPase"/>
</dbReference>
<dbReference type="Gene3D" id="2.130.10.10">
    <property type="entry name" value="YVTN repeat-like/Quinoprotein amine dehydrogenase"/>
    <property type="match status" value="5"/>
</dbReference>
<dbReference type="InterPro" id="IPR016024">
    <property type="entry name" value="ARM-type_fold"/>
</dbReference>
<dbReference type="InterPro" id="IPR001646">
    <property type="entry name" value="5peptide_repeat"/>
</dbReference>
<protein>
    <recommendedName>
        <fullName evidence="9">NACHT domain-containing protein</fullName>
    </recommendedName>
</protein>
<dbReference type="CDD" id="cd00200">
    <property type="entry name" value="WD40"/>
    <property type="match status" value="2"/>
</dbReference>
<name>A0A9P3HIK8_9FUNG</name>
<dbReference type="InterPro" id="IPR015943">
    <property type="entry name" value="WD40/YVTN_repeat-like_dom_sf"/>
</dbReference>
<dbReference type="InterPro" id="IPR025662">
    <property type="entry name" value="Sigma_54_int_dom_ATP-bd_1"/>
</dbReference>
<evidence type="ECO:0000259" key="6">
    <source>
        <dbReference type="Pfam" id="PF23948"/>
    </source>
</evidence>
<dbReference type="PROSITE" id="PS00675">
    <property type="entry name" value="SIGMA54_INTERACT_1"/>
    <property type="match status" value="1"/>
</dbReference>
<dbReference type="InterPro" id="IPR020472">
    <property type="entry name" value="WD40_PAC1"/>
</dbReference>
<feature type="repeat" description="WD" evidence="3">
    <location>
        <begin position="1589"/>
        <end position="1630"/>
    </location>
</feature>
<feature type="repeat" description="WD" evidence="3">
    <location>
        <begin position="1251"/>
        <end position="1285"/>
    </location>
</feature>
<dbReference type="Pfam" id="PF00400">
    <property type="entry name" value="WD40"/>
    <property type="match status" value="8"/>
</dbReference>
<dbReference type="InterPro" id="IPR036322">
    <property type="entry name" value="WD40_repeat_dom_sf"/>
</dbReference>
<evidence type="ECO:0000259" key="5">
    <source>
        <dbReference type="Pfam" id="PF23342"/>
    </source>
</evidence>
<gene>
    <name evidence="7" type="ORF">EMPS_09729</name>
</gene>
<dbReference type="PANTHER" id="PTHR19879:SF9">
    <property type="entry name" value="TRANSCRIPTION INITIATION FACTOR TFIID SUBUNIT 5"/>
    <property type="match status" value="1"/>
</dbReference>
<feature type="domain" description="Arm-like repeat" evidence="6">
    <location>
        <begin position="179"/>
        <end position="536"/>
    </location>
</feature>
<comment type="caution">
    <text evidence="7">The sequence shown here is derived from an EMBL/GenBank/DDBJ whole genome shotgun (WGS) entry which is preliminary data.</text>
</comment>
<evidence type="ECO:0000256" key="3">
    <source>
        <dbReference type="PROSITE-ProRule" id="PRU00221"/>
    </source>
</evidence>
<dbReference type="SUPFAM" id="SSF141571">
    <property type="entry name" value="Pentapeptide repeat-like"/>
    <property type="match status" value="1"/>
</dbReference>
<dbReference type="PRINTS" id="PR00320">
    <property type="entry name" value="GPROTEINBRPT"/>
</dbReference>